<dbReference type="Pfam" id="PF13967">
    <property type="entry name" value="RSN1_TM"/>
    <property type="match status" value="1"/>
</dbReference>
<keyword evidence="7" id="KW-0406">Ion transport</keyword>
<dbReference type="Pfam" id="PF02714">
    <property type="entry name" value="RSN1_7TM"/>
    <property type="match status" value="1"/>
</dbReference>
<evidence type="ECO:0000259" key="12">
    <source>
        <dbReference type="Pfam" id="PF02714"/>
    </source>
</evidence>
<dbReference type="Proteomes" id="UP000289340">
    <property type="component" value="Chromosome 15"/>
</dbReference>
<comment type="similarity">
    <text evidence="2">Belongs to the CSC1 (TC 1.A.17) family.</text>
</comment>
<evidence type="ECO:0000256" key="9">
    <source>
        <dbReference type="ARBA" id="ARBA00023303"/>
    </source>
</evidence>
<dbReference type="InterPro" id="IPR045122">
    <property type="entry name" value="Csc1-like"/>
</dbReference>
<gene>
    <name evidence="15" type="ORF">D0Y65_040395</name>
</gene>
<evidence type="ECO:0000259" key="13">
    <source>
        <dbReference type="Pfam" id="PF13967"/>
    </source>
</evidence>
<name>A0A445GRB8_GLYSO</name>
<reference evidence="15 16" key="1">
    <citation type="submission" date="2018-09" db="EMBL/GenBank/DDBJ databases">
        <title>A high-quality reference genome of wild soybean provides a powerful tool to mine soybean genomes.</title>
        <authorList>
            <person name="Xie M."/>
            <person name="Chung C.Y.L."/>
            <person name="Li M.-W."/>
            <person name="Wong F.-L."/>
            <person name="Chan T.-F."/>
            <person name="Lam H.-M."/>
        </authorList>
    </citation>
    <scope>NUCLEOTIDE SEQUENCE [LARGE SCALE GENOMIC DNA]</scope>
    <source>
        <strain evidence="16">cv. W05</strain>
        <tissue evidence="15">Hypocotyl of etiolated seedlings</tissue>
    </source>
</reference>
<dbReference type="GO" id="GO:0005227">
    <property type="term" value="F:calcium-activated cation channel activity"/>
    <property type="evidence" value="ECO:0007669"/>
    <property type="project" value="InterPro"/>
</dbReference>
<evidence type="ECO:0000256" key="2">
    <source>
        <dbReference type="ARBA" id="ARBA00007779"/>
    </source>
</evidence>
<evidence type="ECO:0000313" key="16">
    <source>
        <dbReference type="Proteomes" id="UP000289340"/>
    </source>
</evidence>
<comment type="caution">
    <text evidence="15">The sequence shown here is derived from an EMBL/GenBank/DDBJ whole genome shotgun (WGS) entry which is preliminary data.</text>
</comment>
<dbReference type="EMBL" id="QZWG01000015">
    <property type="protein sequence ID" value="RZB63789.1"/>
    <property type="molecule type" value="Genomic_DNA"/>
</dbReference>
<evidence type="ECO:0000256" key="8">
    <source>
        <dbReference type="ARBA" id="ARBA00023136"/>
    </source>
</evidence>
<keyword evidence="16" id="KW-1185">Reference proteome</keyword>
<evidence type="ECO:0000256" key="11">
    <source>
        <dbReference type="SAM" id="Phobius"/>
    </source>
</evidence>
<dbReference type="InterPro" id="IPR027815">
    <property type="entry name" value="CSC1/OSCA1-like_cyt"/>
</dbReference>
<protein>
    <submittedName>
        <fullName evidence="15">CSC1-like protein ERD4 isoform B</fullName>
    </submittedName>
</protein>
<feature type="domain" description="CSC1/OSCA1-like N-terminal transmembrane" evidence="13">
    <location>
        <begin position="5"/>
        <end position="164"/>
    </location>
</feature>
<feature type="transmembrane region" description="Helical" evidence="11">
    <location>
        <begin position="418"/>
        <end position="438"/>
    </location>
</feature>
<dbReference type="AlphaFoldDB" id="A0A445GRB8"/>
<feature type="domain" description="CSC1/OSCA1-like 7TM region" evidence="12">
    <location>
        <begin position="444"/>
        <end position="578"/>
    </location>
</feature>
<feature type="transmembrane region" description="Helical" evidence="11">
    <location>
        <begin position="81"/>
        <end position="107"/>
    </location>
</feature>
<keyword evidence="9" id="KW-0407">Ion channel</keyword>
<keyword evidence="3" id="KW-0813">Transport</keyword>
<dbReference type="InterPro" id="IPR003864">
    <property type="entry name" value="CSC1/OSCA1-like_7TM"/>
</dbReference>
<feature type="coiled-coil region" evidence="10">
    <location>
        <begin position="283"/>
        <end position="310"/>
    </location>
</feature>
<feature type="transmembrane region" description="Helical" evidence="11">
    <location>
        <begin position="445"/>
        <end position="462"/>
    </location>
</feature>
<evidence type="ECO:0000256" key="3">
    <source>
        <dbReference type="ARBA" id="ARBA00022448"/>
    </source>
</evidence>
<dbReference type="InterPro" id="IPR032880">
    <property type="entry name" value="CSC1/OSCA1-like_N"/>
</dbReference>
<dbReference type="Pfam" id="PF14703">
    <property type="entry name" value="PHM7_cyt"/>
    <property type="match status" value="1"/>
</dbReference>
<feature type="transmembrane region" description="Helical" evidence="11">
    <location>
        <begin position="584"/>
        <end position="604"/>
    </location>
</feature>
<evidence type="ECO:0000256" key="1">
    <source>
        <dbReference type="ARBA" id="ARBA00004141"/>
    </source>
</evidence>
<feature type="transmembrane region" description="Helical" evidence="11">
    <location>
        <begin position="366"/>
        <end position="389"/>
    </location>
</feature>
<dbReference type="GO" id="GO:0005886">
    <property type="term" value="C:plasma membrane"/>
    <property type="evidence" value="ECO:0007669"/>
    <property type="project" value="TreeGrafter"/>
</dbReference>
<evidence type="ECO:0000256" key="4">
    <source>
        <dbReference type="ARBA" id="ARBA00022692"/>
    </source>
</evidence>
<dbReference type="PANTHER" id="PTHR13018:SF100">
    <property type="entry name" value="CSC1-LIKE PROTEIN ERD4"/>
    <property type="match status" value="1"/>
</dbReference>
<feature type="transmembrane region" description="Helical" evidence="11">
    <location>
        <begin position="558"/>
        <end position="578"/>
    </location>
</feature>
<keyword evidence="5" id="KW-0106">Calcium</keyword>
<feature type="transmembrane region" description="Helical" evidence="11">
    <location>
        <begin position="506"/>
        <end position="537"/>
    </location>
</feature>
<feature type="domain" description="CSC1/OSCA1-like cytosolic" evidence="14">
    <location>
        <begin position="186"/>
        <end position="353"/>
    </location>
</feature>
<evidence type="ECO:0000313" key="15">
    <source>
        <dbReference type="EMBL" id="RZB63789.1"/>
    </source>
</evidence>
<keyword evidence="10" id="KW-0175">Coiled coil</keyword>
<accession>A0A445GRB8</accession>
<evidence type="ECO:0000256" key="6">
    <source>
        <dbReference type="ARBA" id="ARBA00022989"/>
    </source>
</evidence>
<feature type="transmembrane region" description="Helical" evidence="11">
    <location>
        <begin position="6"/>
        <end position="27"/>
    </location>
</feature>
<evidence type="ECO:0000259" key="14">
    <source>
        <dbReference type="Pfam" id="PF14703"/>
    </source>
</evidence>
<organism evidence="15 16">
    <name type="scientific">Glycine soja</name>
    <name type="common">Wild soybean</name>
    <dbReference type="NCBI Taxonomy" id="3848"/>
    <lineage>
        <taxon>Eukaryota</taxon>
        <taxon>Viridiplantae</taxon>
        <taxon>Streptophyta</taxon>
        <taxon>Embryophyta</taxon>
        <taxon>Tracheophyta</taxon>
        <taxon>Spermatophyta</taxon>
        <taxon>Magnoliopsida</taxon>
        <taxon>eudicotyledons</taxon>
        <taxon>Gunneridae</taxon>
        <taxon>Pentapetalae</taxon>
        <taxon>rosids</taxon>
        <taxon>fabids</taxon>
        <taxon>Fabales</taxon>
        <taxon>Fabaceae</taxon>
        <taxon>Papilionoideae</taxon>
        <taxon>50 kb inversion clade</taxon>
        <taxon>NPAAA clade</taxon>
        <taxon>indigoferoid/millettioid clade</taxon>
        <taxon>Phaseoleae</taxon>
        <taxon>Glycine</taxon>
        <taxon>Glycine subgen. Soja</taxon>
    </lineage>
</organism>
<keyword evidence="4 11" id="KW-0812">Transmembrane</keyword>
<feature type="transmembrane region" description="Helical" evidence="11">
    <location>
        <begin position="144"/>
        <end position="163"/>
    </location>
</feature>
<dbReference type="PANTHER" id="PTHR13018">
    <property type="entry name" value="PROBABLE MEMBRANE PROTEIN DUF221-RELATED"/>
    <property type="match status" value="1"/>
</dbReference>
<proteinExistence type="inferred from homology"/>
<sequence>MDFTSFLTSLGTSFVIFLVLMIVFAFLSSRPGNNVVYYPNRILKGLDPLEGGYKSRNPFSWIKEALTSSERDVIAMSGVDTAVYFVFLTTVLSILVLSGVILLPVLLPLSVTDHGMKTQTTSNGTFSELDKLSMANITAKSSRLWGFFIACYWVSIVTFALLWRAYKHVSWLRAEALKSPDVKPEQFAIVVRDIPHVPQGQTRKEQVDSYFRDIYPETFYRSMIVTDNKVVNKIWESLEKYTKKLARAEAVYAGSKTTAKPEGTRPTNKTGFLGLVGKKVDTIEYCNEKINELEARLESEQKVTLREKQQDAAVVFFSSRVVAASASQSLHAQMVDTWSVFDAPEPNQLIWPNLKIKYFQRELRQYLVYFIVALTIFFYMIPITFISALTTLDNLVKYLPFIKPIVNIKALKTVLEAYLPQLALIIFLALLPKLLLFLSKFEGNATFFLTYVALKFFIGYGLELSRIVPLIIYHLKRKYLCKTEAELKEAWRPGDLGYGTRVPGDMLIVTIVFCYSVIAPVIIPFGALYFGLGWLVLRNQALKVYVPTFESYGRMWPHIHNRILASLILYQITMFGYFGTQKFYYTPLVLPLPILSLVFGFVCAKKFYPAFQHPALEVAANTLKEVPNMELIFGAYIPPSLRSEKIDGDRVEDALSQASRTTPV</sequence>
<keyword evidence="8 11" id="KW-0472">Membrane</keyword>
<evidence type="ECO:0000256" key="10">
    <source>
        <dbReference type="SAM" id="Coils"/>
    </source>
</evidence>
<evidence type="ECO:0000256" key="5">
    <source>
        <dbReference type="ARBA" id="ARBA00022837"/>
    </source>
</evidence>
<keyword evidence="6 11" id="KW-1133">Transmembrane helix</keyword>
<evidence type="ECO:0000256" key="7">
    <source>
        <dbReference type="ARBA" id="ARBA00023065"/>
    </source>
</evidence>
<comment type="subcellular location">
    <subcellularLocation>
        <location evidence="1">Membrane</location>
        <topology evidence="1">Multi-pass membrane protein</topology>
    </subcellularLocation>
</comment>